<comment type="caution">
    <text evidence="1">The sequence shown here is derived from an EMBL/GenBank/DDBJ whole genome shotgun (WGS) entry which is preliminary data.</text>
</comment>
<organism evidence="1 2">
    <name type="scientific">Dechloromonas hankyongensis</name>
    <dbReference type="NCBI Taxonomy" id="2908002"/>
    <lineage>
        <taxon>Bacteria</taxon>
        <taxon>Pseudomonadati</taxon>
        <taxon>Pseudomonadota</taxon>
        <taxon>Betaproteobacteria</taxon>
        <taxon>Rhodocyclales</taxon>
        <taxon>Azonexaceae</taxon>
        <taxon>Dechloromonas</taxon>
    </lineage>
</organism>
<name>A0ABS9K054_9RHOO</name>
<dbReference type="EMBL" id="JAKLTN010000001">
    <property type="protein sequence ID" value="MCG2576474.1"/>
    <property type="molecule type" value="Genomic_DNA"/>
</dbReference>
<proteinExistence type="predicted"/>
<sequence length="79" mass="8602">MIVHDNGGAVAHTAHIANSADYVATQLLHDLAGLSAQAIDSVPQLKKRLLDMQCDRQLGRVRLFDRDGRIGFSLVPAHD</sequence>
<keyword evidence="2" id="KW-1185">Reference proteome</keyword>
<evidence type="ECO:0000313" key="2">
    <source>
        <dbReference type="Proteomes" id="UP001165384"/>
    </source>
</evidence>
<reference evidence="1" key="1">
    <citation type="submission" date="2022-01" db="EMBL/GenBank/DDBJ databases">
        <authorList>
            <person name="Jo J.-H."/>
            <person name="Im W.-T."/>
        </authorList>
    </citation>
    <scope>NUCLEOTIDE SEQUENCE</scope>
    <source>
        <strain evidence="1">XY25</strain>
    </source>
</reference>
<dbReference type="Proteomes" id="UP001165384">
    <property type="component" value="Unassembled WGS sequence"/>
</dbReference>
<protein>
    <submittedName>
        <fullName evidence="1">Uncharacterized protein</fullName>
    </submittedName>
</protein>
<dbReference type="RefSeq" id="WP_275708446.1">
    <property type="nucleotide sequence ID" value="NZ_JAKLTN010000001.1"/>
</dbReference>
<gene>
    <name evidence="1" type="ORF">LZ012_05635</name>
</gene>
<evidence type="ECO:0000313" key="1">
    <source>
        <dbReference type="EMBL" id="MCG2576474.1"/>
    </source>
</evidence>
<accession>A0ABS9K054</accession>